<dbReference type="InterPro" id="IPR003018">
    <property type="entry name" value="GAF"/>
</dbReference>
<dbReference type="PROSITE" id="PS50883">
    <property type="entry name" value="EAL"/>
    <property type="match status" value="1"/>
</dbReference>
<gene>
    <name evidence="2" type="ORF">OCOJLMKI_5274</name>
</gene>
<dbReference type="InterPro" id="IPR001633">
    <property type="entry name" value="EAL_dom"/>
</dbReference>
<dbReference type="InterPro" id="IPR029016">
    <property type="entry name" value="GAF-like_dom_sf"/>
</dbReference>
<dbReference type="SMART" id="SM00065">
    <property type="entry name" value="GAF"/>
    <property type="match status" value="1"/>
</dbReference>
<dbReference type="Pfam" id="PF00563">
    <property type="entry name" value="EAL"/>
    <property type="match status" value="1"/>
</dbReference>
<dbReference type="PANTHER" id="PTHR33121:SF76">
    <property type="entry name" value="SIGNALING PROTEIN"/>
    <property type="match status" value="1"/>
</dbReference>
<dbReference type="InterPro" id="IPR050706">
    <property type="entry name" value="Cyclic-di-GMP_PDE-like"/>
</dbReference>
<dbReference type="SUPFAM" id="SSF55781">
    <property type="entry name" value="GAF domain-like"/>
    <property type="match status" value="1"/>
</dbReference>
<reference evidence="2" key="1">
    <citation type="journal article" date="2021" name="Front. Microbiol.">
        <title>Comprehensive Comparative Genomics and Phenotyping of Methylobacterium Species.</title>
        <authorList>
            <person name="Alessa O."/>
            <person name="Ogura Y."/>
            <person name="Fujitani Y."/>
            <person name="Takami H."/>
            <person name="Hayashi T."/>
            <person name="Sahin N."/>
            <person name="Tani A."/>
        </authorList>
    </citation>
    <scope>NUCLEOTIDE SEQUENCE</scope>
    <source>
        <strain evidence="2">DSM 19015</strain>
    </source>
</reference>
<keyword evidence="3" id="KW-1185">Reference proteome</keyword>
<dbReference type="PANTHER" id="PTHR33121">
    <property type="entry name" value="CYCLIC DI-GMP PHOSPHODIESTERASE PDEF"/>
    <property type="match status" value="1"/>
</dbReference>
<evidence type="ECO:0000313" key="3">
    <source>
        <dbReference type="Proteomes" id="UP001055125"/>
    </source>
</evidence>
<dbReference type="Gene3D" id="3.30.450.40">
    <property type="match status" value="1"/>
</dbReference>
<evidence type="ECO:0000259" key="1">
    <source>
        <dbReference type="PROSITE" id="PS50883"/>
    </source>
</evidence>
<accession>A0ABQ4S6E6</accession>
<sequence length="412" mass="44546">MALSHDDLAPLGTHAAAGEDVIQDALVAIRNHLGMEVAYFSEFHAGRTIFRRVDAPGLEHLIKVGDSHSLDDVYCNHILAGRLPELIPDTSQVRLAREMPITAAVPIGSHISIPIRLLDGTPFGMFCCLSPRAIPSLNERDLATMRVFAGLATKQVNTGLQQRQKAQRTYDRIAAVIAAQDYDIVFQPIFDLRSSTVTSCEALCRFKATPYRSPDKWFQDALDADLGLELEMAVLRTTLATLPELPASISLSINASPELVISGRLADLISVEHAERIILEVTEHAAVSNYTALHAQLRPLKRLGVRVAVDDAGAGYSGLQHIVQLGPDIIKMDMSLTRAVDTDPARRALASAMVFYAREMGSCIVAEGIETASELDALRHLGADRGQGYLLGKPGSMAALQAAATEAQTRVA</sequence>
<feature type="domain" description="EAL" evidence="1">
    <location>
        <begin position="166"/>
        <end position="408"/>
    </location>
</feature>
<reference evidence="2" key="2">
    <citation type="submission" date="2021-08" db="EMBL/GenBank/DDBJ databases">
        <authorList>
            <person name="Tani A."/>
            <person name="Ola A."/>
            <person name="Ogura Y."/>
            <person name="Katsura K."/>
            <person name="Hayashi T."/>
        </authorList>
    </citation>
    <scope>NUCLEOTIDE SEQUENCE</scope>
    <source>
        <strain evidence="2">DSM 19015</strain>
    </source>
</reference>
<dbReference type="Gene3D" id="3.20.20.450">
    <property type="entry name" value="EAL domain"/>
    <property type="match status" value="1"/>
</dbReference>
<dbReference type="SMART" id="SM00052">
    <property type="entry name" value="EAL"/>
    <property type="match status" value="1"/>
</dbReference>
<dbReference type="CDD" id="cd01948">
    <property type="entry name" value="EAL"/>
    <property type="match status" value="1"/>
</dbReference>
<organism evidence="2 3">
    <name type="scientific">Methylobacterium iners</name>
    <dbReference type="NCBI Taxonomy" id="418707"/>
    <lineage>
        <taxon>Bacteria</taxon>
        <taxon>Pseudomonadati</taxon>
        <taxon>Pseudomonadota</taxon>
        <taxon>Alphaproteobacteria</taxon>
        <taxon>Hyphomicrobiales</taxon>
        <taxon>Methylobacteriaceae</taxon>
        <taxon>Methylobacterium</taxon>
    </lineage>
</organism>
<dbReference type="EMBL" id="BPQP01000149">
    <property type="protein sequence ID" value="GJD98035.1"/>
    <property type="molecule type" value="Genomic_DNA"/>
</dbReference>
<dbReference type="InterPro" id="IPR035919">
    <property type="entry name" value="EAL_sf"/>
</dbReference>
<comment type="caution">
    <text evidence="2">The sequence shown here is derived from an EMBL/GenBank/DDBJ whole genome shotgun (WGS) entry which is preliminary data.</text>
</comment>
<proteinExistence type="predicted"/>
<evidence type="ECO:0000313" key="2">
    <source>
        <dbReference type="EMBL" id="GJD98035.1"/>
    </source>
</evidence>
<dbReference type="RefSeq" id="WP_238247178.1">
    <property type="nucleotide sequence ID" value="NZ_BPQP01000149.1"/>
</dbReference>
<dbReference type="SUPFAM" id="SSF141868">
    <property type="entry name" value="EAL domain-like"/>
    <property type="match status" value="1"/>
</dbReference>
<protein>
    <recommendedName>
        <fullName evidence="1">EAL domain-containing protein</fullName>
    </recommendedName>
</protein>
<dbReference type="Pfam" id="PF01590">
    <property type="entry name" value="GAF"/>
    <property type="match status" value="1"/>
</dbReference>
<dbReference type="Proteomes" id="UP001055125">
    <property type="component" value="Unassembled WGS sequence"/>
</dbReference>
<name>A0ABQ4S6E6_9HYPH</name>